<sequence length="166" mass="19777">MVEKQEHDSDWDGSFVHTGNEELIRIFLKTRRNYPLSLKRITWVNRGKFFSENEILIKTTSLDHTSTNNVPHFLNNGTAKIMFSHKKILSYLPVIILLKSLMNYTDEKIFNDLMRGYENDLYFKSCVQNILTELHKENIHTHYDCKNYLGQIFRSRFEKLSPWNTN</sequence>
<dbReference type="STRING" id="568069.A0A1J1HPH0"/>
<protein>
    <submittedName>
        <fullName evidence="2">CLUMA_CG003672, isoform A</fullName>
    </submittedName>
</protein>
<evidence type="ECO:0000313" key="3">
    <source>
        <dbReference type="Proteomes" id="UP000183832"/>
    </source>
</evidence>
<dbReference type="Gene3D" id="3.90.1110.10">
    <property type="entry name" value="RNA polymerase Rpb2, domain 2"/>
    <property type="match status" value="1"/>
</dbReference>
<dbReference type="SUPFAM" id="SSF64484">
    <property type="entry name" value="beta and beta-prime subunits of DNA dependent RNA-polymerase"/>
    <property type="match status" value="1"/>
</dbReference>
<dbReference type="GO" id="GO:0003677">
    <property type="term" value="F:DNA binding"/>
    <property type="evidence" value="ECO:0007669"/>
    <property type="project" value="InterPro"/>
</dbReference>
<keyword evidence="3" id="KW-1185">Reference proteome</keyword>
<dbReference type="EMBL" id="CVRI01000015">
    <property type="protein sequence ID" value="CRK89943.1"/>
    <property type="molecule type" value="Genomic_DNA"/>
</dbReference>
<proteinExistence type="predicted"/>
<dbReference type="InterPro" id="IPR007642">
    <property type="entry name" value="RNA_pol_Rpb2_2"/>
</dbReference>
<dbReference type="Proteomes" id="UP000183832">
    <property type="component" value="Unassembled WGS sequence"/>
</dbReference>
<organism evidence="2 3">
    <name type="scientific">Clunio marinus</name>
    <dbReference type="NCBI Taxonomy" id="568069"/>
    <lineage>
        <taxon>Eukaryota</taxon>
        <taxon>Metazoa</taxon>
        <taxon>Ecdysozoa</taxon>
        <taxon>Arthropoda</taxon>
        <taxon>Hexapoda</taxon>
        <taxon>Insecta</taxon>
        <taxon>Pterygota</taxon>
        <taxon>Neoptera</taxon>
        <taxon>Endopterygota</taxon>
        <taxon>Diptera</taxon>
        <taxon>Nematocera</taxon>
        <taxon>Chironomoidea</taxon>
        <taxon>Chironomidae</taxon>
        <taxon>Clunio</taxon>
    </lineage>
</organism>
<reference evidence="2 3" key="1">
    <citation type="submission" date="2015-04" db="EMBL/GenBank/DDBJ databases">
        <authorList>
            <person name="Syromyatnikov M.Y."/>
            <person name="Popov V.N."/>
        </authorList>
    </citation>
    <scope>NUCLEOTIDE SEQUENCE [LARGE SCALE GENOMIC DNA]</scope>
</reference>
<accession>A0A1J1HPH0</accession>
<dbReference type="GO" id="GO:0006351">
    <property type="term" value="P:DNA-templated transcription"/>
    <property type="evidence" value="ECO:0007669"/>
    <property type="project" value="InterPro"/>
</dbReference>
<evidence type="ECO:0000259" key="1">
    <source>
        <dbReference type="Pfam" id="PF04561"/>
    </source>
</evidence>
<dbReference type="InterPro" id="IPR037034">
    <property type="entry name" value="RNA_pol_Rpb2_2_sf"/>
</dbReference>
<dbReference type="GO" id="GO:0003899">
    <property type="term" value="F:DNA-directed RNA polymerase activity"/>
    <property type="evidence" value="ECO:0007669"/>
    <property type="project" value="InterPro"/>
</dbReference>
<evidence type="ECO:0000313" key="2">
    <source>
        <dbReference type="EMBL" id="CRK89943.1"/>
    </source>
</evidence>
<feature type="domain" description="RNA polymerase Rpb2" evidence="1">
    <location>
        <begin position="52"/>
        <end position="160"/>
    </location>
</feature>
<dbReference type="OrthoDB" id="10248617at2759"/>
<gene>
    <name evidence="2" type="ORF">CLUMA_CG003672</name>
</gene>
<dbReference type="Pfam" id="PF04561">
    <property type="entry name" value="RNA_pol_Rpb2_2"/>
    <property type="match status" value="1"/>
</dbReference>
<dbReference type="AlphaFoldDB" id="A0A1J1HPH0"/>
<name>A0A1J1HPH0_9DIPT</name>